<feature type="compositionally biased region" description="Polar residues" evidence="2">
    <location>
        <begin position="48"/>
        <end position="63"/>
    </location>
</feature>
<name>A0ABR2KYZ2_9EUKA</name>
<evidence type="ECO:0000313" key="3">
    <source>
        <dbReference type="EMBL" id="KAK8896043.1"/>
    </source>
</evidence>
<feature type="compositionally biased region" description="Basic and acidic residues" evidence="2">
    <location>
        <begin position="874"/>
        <end position="883"/>
    </location>
</feature>
<feature type="compositionally biased region" description="Basic and acidic residues" evidence="2">
    <location>
        <begin position="386"/>
        <end position="395"/>
    </location>
</feature>
<feature type="region of interest" description="Disordered" evidence="2">
    <location>
        <begin position="1320"/>
        <end position="1360"/>
    </location>
</feature>
<feature type="compositionally biased region" description="Polar residues" evidence="2">
    <location>
        <begin position="884"/>
        <end position="895"/>
    </location>
</feature>
<gene>
    <name evidence="3" type="ORF">M9Y10_013931</name>
</gene>
<protein>
    <submittedName>
        <fullName evidence="3">Uncharacterized protein</fullName>
    </submittedName>
</protein>
<feature type="compositionally biased region" description="Acidic residues" evidence="2">
    <location>
        <begin position="660"/>
        <end position="669"/>
    </location>
</feature>
<organism evidence="3 4">
    <name type="scientific">Tritrichomonas musculus</name>
    <dbReference type="NCBI Taxonomy" id="1915356"/>
    <lineage>
        <taxon>Eukaryota</taxon>
        <taxon>Metamonada</taxon>
        <taxon>Parabasalia</taxon>
        <taxon>Tritrichomonadida</taxon>
        <taxon>Tritrichomonadidae</taxon>
        <taxon>Tritrichomonas</taxon>
    </lineage>
</organism>
<feature type="compositionally biased region" description="Low complexity" evidence="2">
    <location>
        <begin position="896"/>
        <end position="912"/>
    </location>
</feature>
<reference evidence="3 4" key="1">
    <citation type="submission" date="2024-04" db="EMBL/GenBank/DDBJ databases">
        <title>Tritrichomonas musculus Genome.</title>
        <authorList>
            <person name="Alves-Ferreira E."/>
            <person name="Grigg M."/>
            <person name="Lorenzi H."/>
            <person name="Galac M."/>
        </authorList>
    </citation>
    <scope>NUCLEOTIDE SEQUENCE [LARGE SCALE GENOMIC DNA]</scope>
    <source>
        <strain evidence="3 4">EAF2021</strain>
    </source>
</reference>
<feature type="compositionally biased region" description="Polar residues" evidence="2">
    <location>
        <begin position="121"/>
        <end position="136"/>
    </location>
</feature>
<accession>A0ABR2KYZ2</accession>
<dbReference type="EMBL" id="JAPFFF010000002">
    <property type="protein sequence ID" value="KAK8896043.1"/>
    <property type="molecule type" value="Genomic_DNA"/>
</dbReference>
<feature type="coiled-coil region" evidence="1">
    <location>
        <begin position="1066"/>
        <end position="1100"/>
    </location>
</feature>
<proteinExistence type="predicted"/>
<evidence type="ECO:0000256" key="2">
    <source>
        <dbReference type="SAM" id="MobiDB-lite"/>
    </source>
</evidence>
<evidence type="ECO:0000313" key="4">
    <source>
        <dbReference type="Proteomes" id="UP001470230"/>
    </source>
</evidence>
<feature type="compositionally biased region" description="Polar residues" evidence="2">
    <location>
        <begin position="1114"/>
        <end position="1136"/>
    </location>
</feature>
<feature type="region of interest" description="Disordered" evidence="2">
    <location>
        <begin position="636"/>
        <end position="655"/>
    </location>
</feature>
<feature type="compositionally biased region" description="Low complexity" evidence="2">
    <location>
        <begin position="140"/>
        <end position="149"/>
    </location>
</feature>
<feature type="region of interest" description="Disordered" evidence="2">
    <location>
        <begin position="121"/>
        <end position="155"/>
    </location>
</feature>
<feature type="compositionally biased region" description="Basic and acidic residues" evidence="2">
    <location>
        <begin position="767"/>
        <end position="788"/>
    </location>
</feature>
<comment type="caution">
    <text evidence="3">The sequence shown here is derived from an EMBL/GenBank/DDBJ whole genome shotgun (WGS) entry which is preliminary data.</text>
</comment>
<sequence>MLSIEDEDNPLAALIKKADEEGINDKTDDPIIVFNEANDKDEDENDNGPINLSVRQPSFSHLTVGNLVPKGGNESITTDPIKENEDTLNQNHKKISRKKLDSVHTSSYANIHFTFNNDSTQRLKLNNSNNGTTPSENRNNDNLSLGNNNKPSSYAHLKIPIEPGLEKEARSLLNPNPSGHIENCSNPVLVITGDDDKQDEENDEENVPIGLSVRQPSFASLCNHIIPKGGLESGDIPVLIEEEPEQNNKRNEEENSEDNNVEQMLGLQVRQSSYANLKLNVPTKEEEMPEIMKLAIKEEEPQNTINTNQQTQKASEDTSNPIIVLTGDNIAEAEENDEENVPIGLSVRQPSFASLCNHIIPKGGLESGEMPIVIEEEPEQSKINNKKVESNKKDDDTEQALGLQVRQSSYANLKLNVPTNEEEIPDIMKLAIKEEKSQNTINPNSNLDEEENPILVLTGNDNSKNEENDDENVPIGLSVRQPSFASLCNHIIPKGGLESGDMPIVIEEEAPPEESIDGEITDQNTKQEDELPMVLNVRQSSYANLHFGSQTLNTTPTIEPIPDEEAEANTKKADTKEINNEDGDTYGEDAIIVLTNDNDTNDDAPIGLSVRQPSFASLHGNVVPKGGFQSLVAPITEEPKNNNSEKIVEDKEISDVDIDDYSDDAEENNNVDNNNDNKKNVDMKNKILNSLLSANKEWWEEIGYKPPDNLRNAFKRNCSMFQMPPSKNFMMKTLGSDSGSFASGNLNKKRQPSHSLYQGAMNNIEDLLKDDKEEPPPKKRSKGLDKKNRGPSIYRVNSYGNKGEQIEVEMPLLQDIEDEDEENVRENPIVQTKITKGTDYKNNDENESPQNIVRGPSLLRVSSFGNASKLKVVEMPDISEKDTSNAQKSSDQIITENKQSNKIINSINSNKEQSPKESKKPSIQRVSSFGNASTLKIVEMPSIDDDKQKDENLNQIQENDNDQNYDGYEEEEEEDESGIPPNILKLMKKPRDHIVLSALSGEPIGNYKREIISKALSDLQTLNKKCQNKEYTQESEFITQVIDAVRSDAAQYNAFFEVEEQMRETEVNLQEKLTDWQNMYEELDEEYQNQLNECEAKYQEDLLSLEKQYHNQTVEGNQYGSPGQSDDNNANENGSDINVVDDYEDNKDINYYNENQKKSVNHKRHSSITPNSASILSPSVSTNAKPQKPQKRYKAIYSSSPKQRLPSPFSKPLSPKDAKMKEKVQKMIKAQRFEEGFELSLKFYKKQMVEHQKQVTRRSQAYLAAKTALRQKHEDEKNEIILNFQSRRTEFTKKREQSLVPLREQLIQLRKVKTLIEEGEKNEKFNETMQPRLRASRARKGRPTNLALPPLSRTSAKNVQ</sequence>
<feature type="region of interest" description="Disordered" evidence="2">
    <location>
        <begin position="874"/>
        <end position="983"/>
    </location>
</feature>
<feature type="compositionally biased region" description="Polar residues" evidence="2">
    <location>
        <begin position="924"/>
        <end position="934"/>
    </location>
</feature>
<feature type="region of interest" description="Disordered" evidence="2">
    <location>
        <begin position="767"/>
        <end position="800"/>
    </location>
</feature>
<feature type="compositionally biased region" description="Acidic residues" evidence="2">
    <location>
        <begin position="959"/>
        <end position="977"/>
    </location>
</feature>
<evidence type="ECO:0000256" key="1">
    <source>
        <dbReference type="SAM" id="Coils"/>
    </source>
</evidence>
<keyword evidence="4" id="KW-1185">Reference proteome</keyword>
<feature type="region of interest" description="Disordered" evidence="2">
    <location>
        <begin position="1114"/>
        <end position="1140"/>
    </location>
</feature>
<feature type="region of interest" description="Disordered" evidence="2">
    <location>
        <begin position="36"/>
        <end position="89"/>
    </location>
</feature>
<dbReference type="Proteomes" id="UP001470230">
    <property type="component" value="Unassembled WGS sequence"/>
</dbReference>
<feature type="compositionally biased region" description="Polar residues" evidence="2">
    <location>
        <begin position="1167"/>
        <end position="1185"/>
    </location>
</feature>
<feature type="region of interest" description="Disordered" evidence="2">
    <location>
        <begin position="818"/>
        <end position="854"/>
    </location>
</feature>
<feature type="region of interest" description="Disordered" evidence="2">
    <location>
        <begin position="660"/>
        <end position="680"/>
    </location>
</feature>
<feature type="region of interest" description="Disordered" evidence="2">
    <location>
        <begin position="378"/>
        <end position="400"/>
    </location>
</feature>
<keyword evidence="1" id="KW-0175">Coiled coil</keyword>
<feature type="region of interest" description="Disordered" evidence="2">
    <location>
        <begin position="1154"/>
        <end position="1218"/>
    </location>
</feature>